<keyword evidence="6 12" id="KW-0133">Cell shape</keyword>
<dbReference type="SUPFAM" id="SSF55205">
    <property type="entry name" value="EPT/RTPC-like"/>
    <property type="match status" value="1"/>
</dbReference>
<dbReference type="Pfam" id="PF00275">
    <property type="entry name" value="EPSP_synthase"/>
    <property type="match status" value="1"/>
</dbReference>
<keyword evidence="12" id="KW-0670">Pyruvate</keyword>
<evidence type="ECO:0000313" key="14">
    <source>
        <dbReference type="EMBL" id="RQD76717.1"/>
    </source>
</evidence>
<comment type="catalytic activity">
    <reaction evidence="11 12">
        <text>phosphoenolpyruvate + UDP-N-acetyl-alpha-D-glucosamine = UDP-N-acetyl-3-O-(1-carboxyvinyl)-alpha-D-glucosamine + phosphate</text>
        <dbReference type="Rhea" id="RHEA:18681"/>
        <dbReference type="ChEBI" id="CHEBI:43474"/>
        <dbReference type="ChEBI" id="CHEBI:57705"/>
        <dbReference type="ChEBI" id="CHEBI:58702"/>
        <dbReference type="ChEBI" id="CHEBI:68483"/>
        <dbReference type="EC" id="2.5.1.7"/>
    </reaction>
</comment>
<feature type="binding site" evidence="12">
    <location>
        <position position="305"/>
    </location>
    <ligand>
        <name>UDP-N-acetyl-alpha-D-glucosamine</name>
        <dbReference type="ChEBI" id="CHEBI:57705"/>
    </ligand>
</feature>
<dbReference type="NCBIfam" id="NF009470">
    <property type="entry name" value="PRK12830.1"/>
    <property type="match status" value="1"/>
</dbReference>
<keyword evidence="3 12" id="KW-0963">Cytoplasm</keyword>
<accession>A0A424YFT6</accession>
<dbReference type="InterPro" id="IPR050068">
    <property type="entry name" value="MurA_subfamily"/>
</dbReference>
<dbReference type="InterPro" id="IPR001986">
    <property type="entry name" value="Enolpyruvate_Tfrase_dom"/>
</dbReference>
<dbReference type="HAMAP" id="MF_00111">
    <property type="entry name" value="MurA"/>
    <property type="match status" value="1"/>
</dbReference>
<dbReference type="CDD" id="cd01555">
    <property type="entry name" value="UdpNAET"/>
    <property type="match status" value="1"/>
</dbReference>
<dbReference type="EC" id="2.5.1.7" evidence="12"/>
<evidence type="ECO:0000313" key="15">
    <source>
        <dbReference type="Proteomes" id="UP000285138"/>
    </source>
</evidence>
<dbReference type="InterPro" id="IPR005750">
    <property type="entry name" value="UDP_GlcNAc_COvinyl_MurA"/>
</dbReference>
<dbReference type="Gene3D" id="3.65.10.10">
    <property type="entry name" value="Enolpyruvate transferase domain"/>
    <property type="match status" value="2"/>
</dbReference>
<gene>
    <name evidence="12" type="primary">murA</name>
    <name evidence="14" type="ORF">D5R97_03795</name>
</gene>
<dbReference type="InterPro" id="IPR013792">
    <property type="entry name" value="RNA3'P_cycl/enolpyr_Trfase_a/b"/>
</dbReference>
<dbReference type="GO" id="GO:0051301">
    <property type="term" value="P:cell division"/>
    <property type="evidence" value="ECO:0007669"/>
    <property type="project" value="UniProtKB-KW"/>
</dbReference>
<dbReference type="GO" id="GO:0008760">
    <property type="term" value="F:UDP-N-acetylglucosamine 1-carboxyvinyltransferase activity"/>
    <property type="evidence" value="ECO:0007669"/>
    <property type="project" value="UniProtKB-UniRule"/>
</dbReference>
<dbReference type="InterPro" id="IPR036968">
    <property type="entry name" value="Enolpyruvate_Tfrase_sf"/>
</dbReference>
<keyword evidence="8 12" id="KW-0131">Cell cycle</keyword>
<evidence type="ECO:0000256" key="10">
    <source>
        <dbReference type="ARBA" id="ARBA00038367"/>
    </source>
</evidence>
<comment type="caution">
    <text evidence="14">The sequence shown here is derived from an EMBL/GenBank/DDBJ whole genome shotgun (WGS) entry which is preliminary data.</text>
</comment>
<proteinExistence type="inferred from homology"/>
<evidence type="ECO:0000256" key="3">
    <source>
        <dbReference type="ARBA" id="ARBA00022490"/>
    </source>
</evidence>
<dbReference type="GO" id="GO:0008360">
    <property type="term" value="P:regulation of cell shape"/>
    <property type="evidence" value="ECO:0007669"/>
    <property type="project" value="UniProtKB-KW"/>
</dbReference>
<keyword evidence="9 12" id="KW-0961">Cell wall biogenesis/degradation</keyword>
<feature type="active site" description="Proton donor" evidence="12">
    <location>
        <position position="117"/>
    </location>
</feature>
<keyword evidence="4 12" id="KW-0132">Cell division</keyword>
<name>A0A424YFT6_9FIRM</name>
<evidence type="ECO:0000256" key="8">
    <source>
        <dbReference type="ARBA" id="ARBA00023306"/>
    </source>
</evidence>
<comment type="pathway">
    <text evidence="2 12">Cell wall biogenesis; peptidoglycan biosynthesis.</text>
</comment>
<dbReference type="GO" id="GO:0071555">
    <property type="term" value="P:cell wall organization"/>
    <property type="evidence" value="ECO:0007669"/>
    <property type="project" value="UniProtKB-KW"/>
</dbReference>
<dbReference type="NCBIfam" id="NF006873">
    <property type="entry name" value="PRK09369.1"/>
    <property type="match status" value="1"/>
</dbReference>
<feature type="binding site" evidence="12">
    <location>
        <begin position="122"/>
        <end position="126"/>
    </location>
    <ligand>
        <name>UDP-N-acetyl-alpha-D-glucosamine</name>
        <dbReference type="ChEBI" id="CHEBI:57705"/>
    </ligand>
</feature>
<evidence type="ECO:0000256" key="4">
    <source>
        <dbReference type="ARBA" id="ARBA00022618"/>
    </source>
</evidence>
<feature type="modified residue" description="2-(S-cysteinyl)pyruvic acid O-phosphothioketal" evidence="12">
    <location>
        <position position="117"/>
    </location>
</feature>
<dbReference type="Proteomes" id="UP000285138">
    <property type="component" value="Unassembled WGS sequence"/>
</dbReference>
<dbReference type="GO" id="GO:0005737">
    <property type="term" value="C:cytoplasm"/>
    <property type="evidence" value="ECO:0007669"/>
    <property type="project" value="UniProtKB-SubCell"/>
</dbReference>
<comment type="subcellular location">
    <subcellularLocation>
        <location evidence="1 12">Cytoplasm</location>
    </subcellularLocation>
</comment>
<sequence length="427" mass="45836">MEKYSIKGGVHLQGEVVISGSKNSSVAILPAALMAGSRVTVENLPDISDIQTLAELLMYMGARVEKNGPGSLTIYPHNLFQWQAPYHLVKKLRASYYLLGSLLTRLGKAVVPLPGGCILGPRPIDQHIKGLKALGARVKLKDGMVILKAEELKGTEIYLDVVTVGATINIMLAAVKAKGKTVIENAAKEPEIVDLANFLNSIGAEVVGAGTDVIKIYGVKKLTGTDHMVIPDRIEAGTYILAAAGTGGNVMVREVIPKHLDAVIAKLKEVNTDLEVGEDWIRVRGCSDPQPVNIKTFPYPGFPTDLQAPIMPLLIKAKGTSIVTENVFEGRFKHVDEIRRMGANIMLEGRSAIIEGGTSLKSAPVKAMDLRAGAALMVAALIAEGETTISGIDHIDRGYEKIEEKLNRLGAGIKRIPCSEEQEAVSR</sequence>
<dbReference type="NCBIfam" id="TIGR01072">
    <property type="entry name" value="murA"/>
    <property type="match status" value="1"/>
</dbReference>
<evidence type="ECO:0000259" key="13">
    <source>
        <dbReference type="Pfam" id="PF00275"/>
    </source>
</evidence>
<comment type="function">
    <text evidence="12">Cell wall formation. Adds enolpyruvyl to UDP-N-acetylglucosamine.</text>
</comment>
<dbReference type="PANTHER" id="PTHR43783:SF2">
    <property type="entry name" value="UDP-N-ACETYLGLUCOSAMINE 1-CARBOXYVINYLTRANSFERASE 2"/>
    <property type="match status" value="1"/>
</dbReference>
<keyword evidence="5 12" id="KW-0808">Transferase</keyword>
<protein>
    <recommendedName>
        <fullName evidence="12">UDP-N-acetylglucosamine 1-carboxyvinyltransferase</fullName>
        <ecNumber evidence="12">2.5.1.7</ecNumber>
    </recommendedName>
    <alternativeName>
        <fullName evidence="12">Enoylpyruvate transferase</fullName>
    </alternativeName>
    <alternativeName>
        <fullName evidence="12">UDP-N-acetylglucosamine enolpyruvyl transferase</fullName>
        <shortName evidence="12">EPT</shortName>
    </alternativeName>
</protein>
<reference evidence="14 15" key="1">
    <citation type="submission" date="2018-08" db="EMBL/GenBank/DDBJ databases">
        <title>The metabolism and importance of syntrophic acetate oxidation coupled to methane or sulfide production in haloalkaline environments.</title>
        <authorList>
            <person name="Timmers P.H.A."/>
            <person name="Vavourakis C.D."/>
            <person name="Sorokin D.Y."/>
            <person name="Sinninghe Damste J.S."/>
            <person name="Muyzer G."/>
            <person name="Stams A.J.M."/>
            <person name="Plugge C.M."/>
        </authorList>
    </citation>
    <scope>NUCLEOTIDE SEQUENCE [LARGE SCALE GENOMIC DNA]</scope>
    <source>
        <strain evidence="14">MSAO_Bac1</strain>
    </source>
</reference>
<evidence type="ECO:0000256" key="5">
    <source>
        <dbReference type="ARBA" id="ARBA00022679"/>
    </source>
</evidence>
<comment type="caution">
    <text evidence="12">Lacks conserved residue(s) required for the propagation of feature annotation.</text>
</comment>
<evidence type="ECO:0000256" key="7">
    <source>
        <dbReference type="ARBA" id="ARBA00022984"/>
    </source>
</evidence>
<evidence type="ECO:0000256" key="1">
    <source>
        <dbReference type="ARBA" id="ARBA00004496"/>
    </source>
</evidence>
<dbReference type="PANTHER" id="PTHR43783">
    <property type="entry name" value="UDP-N-ACETYLGLUCOSAMINE 1-CARBOXYVINYLTRANSFERASE"/>
    <property type="match status" value="1"/>
</dbReference>
<organism evidence="14 15">
    <name type="scientific">Candidatus Syntrophonatronum acetioxidans</name>
    <dbReference type="NCBI Taxonomy" id="1795816"/>
    <lineage>
        <taxon>Bacteria</taxon>
        <taxon>Bacillati</taxon>
        <taxon>Bacillota</taxon>
        <taxon>Clostridia</taxon>
        <taxon>Eubacteriales</taxon>
        <taxon>Syntrophomonadaceae</taxon>
        <taxon>Candidatus Syntrophonatronum</taxon>
    </lineage>
</organism>
<feature type="domain" description="Enolpyruvate transferase" evidence="13">
    <location>
        <begin position="7"/>
        <end position="406"/>
    </location>
</feature>
<dbReference type="FunFam" id="3.65.10.10:FF:000001">
    <property type="entry name" value="UDP-N-acetylglucosamine 1-carboxyvinyltransferase"/>
    <property type="match status" value="1"/>
</dbReference>
<evidence type="ECO:0000256" key="9">
    <source>
        <dbReference type="ARBA" id="ARBA00023316"/>
    </source>
</evidence>
<dbReference type="EMBL" id="QZAA01000111">
    <property type="protein sequence ID" value="RQD76717.1"/>
    <property type="molecule type" value="Genomic_DNA"/>
</dbReference>
<evidence type="ECO:0000256" key="12">
    <source>
        <dbReference type="HAMAP-Rule" id="MF_00111"/>
    </source>
</evidence>
<evidence type="ECO:0000256" key="11">
    <source>
        <dbReference type="ARBA" id="ARBA00047527"/>
    </source>
</evidence>
<dbReference type="AlphaFoldDB" id="A0A424YFT6"/>
<comment type="similarity">
    <text evidence="10 12">Belongs to the EPSP synthase family. MurA subfamily.</text>
</comment>
<feature type="binding site" evidence="12">
    <location>
        <position position="93"/>
    </location>
    <ligand>
        <name>UDP-N-acetyl-alpha-D-glucosamine</name>
        <dbReference type="ChEBI" id="CHEBI:57705"/>
    </ligand>
</feature>
<dbReference type="GO" id="GO:0009252">
    <property type="term" value="P:peptidoglycan biosynthetic process"/>
    <property type="evidence" value="ECO:0007669"/>
    <property type="project" value="UniProtKB-UniRule"/>
</dbReference>
<evidence type="ECO:0000256" key="6">
    <source>
        <dbReference type="ARBA" id="ARBA00022960"/>
    </source>
</evidence>
<keyword evidence="7 12" id="KW-0573">Peptidoglycan synthesis</keyword>
<dbReference type="GO" id="GO:0019277">
    <property type="term" value="P:UDP-N-acetylgalactosamine biosynthetic process"/>
    <property type="evidence" value="ECO:0007669"/>
    <property type="project" value="InterPro"/>
</dbReference>
<feature type="binding site" evidence="12">
    <location>
        <begin position="22"/>
        <end position="23"/>
    </location>
    <ligand>
        <name>phosphoenolpyruvate</name>
        <dbReference type="ChEBI" id="CHEBI:58702"/>
    </ligand>
</feature>
<dbReference type="UniPathway" id="UPA00219"/>
<feature type="binding site" evidence="12">
    <location>
        <position position="327"/>
    </location>
    <ligand>
        <name>UDP-N-acetyl-alpha-D-glucosamine</name>
        <dbReference type="ChEBI" id="CHEBI:57705"/>
    </ligand>
</feature>
<evidence type="ECO:0000256" key="2">
    <source>
        <dbReference type="ARBA" id="ARBA00004752"/>
    </source>
</evidence>